<dbReference type="InterPro" id="IPR036259">
    <property type="entry name" value="MFS_trans_sf"/>
</dbReference>
<dbReference type="InterPro" id="IPR053160">
    <property type="entry name" value="MFS_DHA3_Transporter"/>
</dbReference>
<dbReference type="SUPFAM" id="SSF103473">
    <property type="entry name" value="MFS general substrate transporter"/>
    <property type="match status" value="1"/>
</dbReference>
<evidence type="ECO:0000313" key="9">
    <source>
        <dbReference type="Proteomes" id="UP000195305"/>
    </source>
</evidence>
<evidence type="ECO:0000256" key="1">
    <source>
        <dbReference type="ARBA" id="ARBA00004651"/>
    </source>
</evidence>
<dbReference type="GO" id="GO:0022857">
    <property type="term" value="F:transmembrane transporter activity"/>
    <property type="evidence" value="ECO:0007669"/>
    <property type="project" value="InterPro"/>
</dbReference>
<feature type="transmembrane region" description="Helical" evidence="6">
    <location>
        <begin position="46"/>
        <end position="65"/>
    </location>
</feature>
<dbReference type="PANTHER" id="PTHR23530">
    <property type="entry name" value="TRANSPORT PROTEIN-RELATED"/>
    <property type="match status" value="1"/>
</dbReference>
<accession>A0A1Y4T1I2</accession>
<evidence type="ECO:0000313" key="8">
    <source>
        <dbReference type="EMBL" id="OUQ36037.1"/>
    </source>
</evidence>
<dbReference type="CDD" id="cd06174">
    <property type="entry name" value="MFS"/>
    <property type="match status" value="1"/>
</dbReference>
<keyword evidence="4 6" id="KW-1133">Transmembrane helix</keyword>
<gene>
    <name evidence="8" type="ORF">B5E75_01835</name>
</gene>
<dbReference type="PROSITE" id="PS50850">
    <property type="entry name" value="MFS"/>
    <property type="match status" value="1"/>
</dbReference>
<dbReference type="InterPro" id="IPR020846">
    <property type="entry name" value="MFS_dom"/>
</dbReference>
<keyword evidence="5 6" id="KW-0472">Membrane</keyword>
<feature type="domain" description="Major facilitator superfamily (MFS) profile" evidence="7">
    <location>
        <begin position="1"/>
        <end position="389"/>
    </location>
</feature>
<evidence type="ECO:0000256" key="6">
    <source>
        <dbReference type="SAM" id="Phobius"/>
    </source>
</evidence>
<dbReference type="Pfam" id="PF07690">
    <property type="entry name" value="MFS_1"/>
    <property type="match status" value="1"/>
</dbReference>
<protein>
    <recommendedName>
        <fullName evidence="7">Major facilitator superfamily (MFS) profile domain-containing protein</fullName>
    </recommendedName>
</protein>
<evidence type="ECO:0000259" key="7">
    <source>
        <dbReference type="PROSITE" id="PS50850"/>
    </source>
</evidence>
<feature type="transmembrane region" description="Helical" evidence="6">
    <location>
        <begin position="168"/>
        <end position="191"/>
    </location>
</feature>
<keyword evidence="3 6" id="KW-0812">Transmembrane</keyword>
<dbReference type="PANTHER" id="PTHR23530:SF1">
    <property type="entry name" value="PERMEASE, MAJOR FACILITATOR SUPERFAMILY-RELATED"/>
    <property type="match status" value="1"/>
</dbReference>
<evidence type="ECO:0000256" key="2">
    <source>
        <dbReference type="ARBA" id="ARBA00022448"/>
    </source>
</evidence>
<keyword evidence="9" id="KW-1185">Reference proteome</keyword>
<dbReference type="Proteomes" id="UP000195305">
    <property type="component" value="Unassembled WGS sequence"/>
</dbReference>
<sequence>MFLSYEERTILFMNKRNIYLLFTIEWLQGMVFYGSIATLYRQSHGLSLVEMGLIESFFSIFVFILEIPMGYIGDRFGYKKTLISCYGLYFVSKIIFYQAYSFWMFLLERILLALTVSGLSGCDSAFLYLSTGKMENPRIFGYYHACGVAGMMIASLTFSLWIQDVEKAAFLTIFPYLIAFGLSFFLNDIPVEKQGNSHHLRSLFSDLWKQKRIILFLISTAFILETTHTISVFYNQIQWKASHIPMIYFGWLAILMNFIPFCSAILGKLAQYIQEKQLMMGLISLCFLSCLVMGFYHIAWLSIAGVFILTFVEALYTPLSQSIMNHMVESHLRVTMLSIYSMIMNMVGVFTNMSFGVAGNQKIEWVMLLGALFSLVSLLCYWKHMKGEKKNGNHI</sequence>
<reference evidence="8 9" key="1">
    <citation type="journal article" date="2018" name="BMC Genomics">
        <title>Whole genome sequencing and function prediction of 133 gut anaerobes isolated from chicken caecum in pure cultures.</title>
        <authorList>
            <person name="Medvecky M."/>
            <person name="Cejkova D."/>
            <person name="Polansky O."/>
            <person name="Karasova D."/>
            <person name="Kubasova T."/>
            <person name="Cizek A."/>
            <person name="Rychlik I."/>
        </authorList>
    </citation>
    <scope>NUCLEOTIDE SEQUENCE [LARGE SCALE GENOMIC DNA]</scope>
    <source>
        <strain evidence="8 9">An13</strain>
    </source>
</reference>
<feature type="transmembrane region" description="Helical" evidence="6">
    <location>
        <begin position="212"/>
        <end position="234"/>
    </location>
</feature>
<organism evidence="8 9">
    <name type="scientific">Massilimicrobiota timonensis</name>
    <dbReference type="NCBI Taxonomy" id="1776392"/>
    <lineage>
        <taxon>Bacteria</taxon>
        <taxon>Bacillati</taxon>
        <taxon>Bacillota</taxon>
        <taxon>Erysipelotrichia</taxon>
        <taxon>Erysipelotrichales</taxon>
        <taxon>Erysipelotrichaceae</taxon>
        <taxon>Massilimicrobiota</taxon>
    </lineage>
</organism>
<name>A0A1Y4T1I2_9FIRM</name>
<dbReference type="Gene3D" id="1.20.1250.20">
    <property type="entry name" value="MFS general substrate transporter like domains"/>
    <property type="match status" value="1"/>
</dbReference>
<dbReference type="AlphaFoldDB" id="A0A1Y4T1I2"/>
<dbReference type="EMBL" id="NFLJ01000004">
    <property type="protein sequence ID" value="OUQ36037.1"/>
    <property type="molecule type" value="Genomic_DNA"/>
</dbReference>
<feature type="transmembrane region" description="Helical" evidence="6">
    <location>
        <begin position="363"/>
        <end position="382"/>
    </location>
</feature>
<dbReference type="InterPro" id="IPR011701">
    <property type="entry name" value="MFS"/>
</dbReference>
<comment type="subcellular location">
    <subcellularLocation>
        <location evidence="1">Cell membrane</location>
        <topology evidence="1">Multi-pass membrane protein</topology>
    </subcellularLocation>
</comment>
<evidence type="ECO:0000256" key="4">
    <source>
        <dbReference type="ARBA" id="ARBA00022989"/>
    </source>
</evidence>
<dbReference type="OrthoDB" id="1642828at2"/>
<feature type="transmembrane region" description="Helical" evidence="6">
    <location>
        <begin position="18"/>
        <end position="40"/>
    </location>
</feature>
<proteinExistence type="predicted"/>
<feature type="transmembrane region" description="Helical" evidence="6">
    <location>
        <begin position="331"/>
        <end position="351"/>
    </location>
</feature>
<feature type="transmembrane region" description="Helical" evidence="6">
    <location>
        <begin position="86"/>
        <end position="104"/>
    </location>
</feature>
<comment type="caution">
    <text evidence="8">The sequence shown here is derived from an EMBL/GenBank/DDBJ whole genome shotgun (WGS) entry which is preliminary data.</text>
</comment>
<dbReference type="GO" id="GO:0005886">
    <property type="term" value="C:plasma membrane"/>
    <property type="evidence" value="ECO:0007669"/>
    <property type="project" value="UniProtKB-SubCell"/>
</dbReference>
<evidence type="ECO:0000256" key="3">
    <source>
        <dbReference type="ARBA" id="ARBA00022692"/>
    </source>
</evidence>
<feature type="transmembrane region" description="Helical" evidence="6">
    <location>
        <begin position="141"/>
        <end position="162"/>
    </location>
</feature>
<feature type="transmembrane region" description="Helical" evidence="6">
    <location>
        <begin position="246"/>
        <end position="266"/>
    </location>
</feature>
<keyword evidence="2" id="KW-0813">Transport</keyword>
<evidence type="ECO:0000256" key="5">
    <source>
        <dbReference type="ARBA" id="ARBA00023136"/>
    </source>
</evidence>
<feature type="transmembrane region" description="Helical" evidence="6">
    <location>
        <begin position="302"/>
        <end position="319"/>
    </location>
</feature>